<feature type="compositionally biased region" description="Low complexity" evidence="1">
    <location>
        <begin position="93"/>
        <end position="110"/>
    </location>
</feature>
<reference evidence="2 3" key="1">
    <citation type="journal article" date="2016" name="Proc. Natl. Acad. Sci. U.S.A.">
        <title>Comparative genomics of biotechnologically important yeasts.</title>
        <authorList>
            <person name="Riley R."/>
            <person name="Haridas S."/>
            <person name="Wolfe K.H."/>
            <person name="Lopes M.R."/>
            <person name="Hittinger C.T."/>
            <person name="Goeker M."/>
            <person name="Salamov A.A."/>
            <person name="Wisecaver J.H."/>
            <person name="Long T.M."/>
            <person name="Calvey C.H."/>
            <person name="Aerts A.L."/>
            <person name="Barry K.W."/>
            <person name="Choi C."/>
            <person name="Clum A."/>
            <person name="Coughlan A.Y."/>
            <person name="Deshpande S."/>
            <person name="Douglass A.P."/>
            <person name="Hanson S.J."/>
            <person name="Klenk H.-P."/>
            <person name="LaButti K.M."/>
            <person name="Lapidus A."/>
            <person name="Lindquist E.A."/>
            <person name="Lipzen A.M."/>
            <person name="Meier-Kolthoff J.P."/>
            <person name="Ohm R.A."/>
            <person name="Otillar R.P."/>
            <person name="Pangilinan J.L."/>
            <person name="Peng Y."/>
            <person name="Rokas A."/>
            <person name="Rosa C.A."/>
            <person name="Scheuner C."/>
            <person name="Sibirny A.A."/>
            <person name="Slot J.C."/>
            <person name="Stielow J.B."/>
            <person name="Sun H."/>
            <person name="Kurtzman C.P."/>
            <person name="Blackwell M."/>
            <person name="Grigoriev I.V."/>
            <person name="Jeffries T.W."/>
        </authorList>
    </citation>
    <scope>NUCLEOTIDE SEQUENCE [LARGE SCALE GENOMIC DNA]</scope>
    <source>
        <strain evidence="2 3">NRRL Y-2026</strain>
    </source>
</reference>
<name>A0A1E3NU36_9ASCO</name>
<organism evidence="2 3">
    <name type="scientific">Pichia membranifaciens NRRL Y-2026</name>
    <dbReference type="NCBI Taxonomy" id="763406"/>
    <lineage>
        <taxon>Eukaryota</taxon>
        <taxon>Fungi</taxon>
        <taxon>Dikarya</taxon>
        <taxon>Ascomycota</taxon>
        <taxon>Saccharomycotina</taxon>
        <taxon>Pichiomycetes</taxon>
        <taxon>Pichiales</taxon>
        <taxon>Pichiaceae</taxon>
        <taxon>Pichia</taxon>
    </lineage>
</organism>
<gene>
    <name evidence="2" type="ORF">PICMEDRAFT_70649</name>
</gene>
<evidence type="ECO:0000313" key="3">
    <source>
        <dbReference type="Proteomes" id="UP000094455"/>
    </source>
</evidence>
<feature type="compositionally biased region" description="Low complexity" evidence="1">
    <location>
        <begin position="157"/>
        <end position="167"/>
    </location>
</feature>
<dbReference type="Proteomes" id="UP000094455">
    <property type="component" value="Unassembled WGS sequence"/>
</dbReference>
<feature type="region of interest" description="Disordered" evidence="1">
    <location>
        <begin position="1"/>
        <end position="138"/>
    </location>
</feature>
<feature type="compositionally biased region" description="Basic residues" evidence="1">
    <location>
        <begin position="115"/>
        <end position="131"/>
    </location>
</feature>
<dbReference type="GeneID" id="30180383"/>
<protein>
    <submittedName>
        <fullName evidence="2">Uncharacterized protein</fullName>
    </submittedName>
</protein>
<sequence>MEDSETFSKLNSFTFPLASSRGQKHSEGTPRSGEMELGGSGSDSNDELEQLDQPPAFLAEPQHVVPADLSPKSTIHKPSMYFPSSSKRLLTEPPLSSSSSSSPTANSYPSIPYPSRRHSNIILTQKRRNSKRLSISSLSPVTMQDRTFGKTQEYITGSSNINNNSNGDSDKTSETIPLSSPLLKRASSWSMKGPSHHRSPSISSNSISVDSLTTTPLATIDSGLNENNLSYATLNLPPKPLAIENHLEDAEHIFTDSYSGTKAKNDDHNPSLSVEFFDDESTCIMKTPSSGSSYTVGEAEALDLRRPSVVYIVSSPTNLEVDLNVIEN</sequence>
<dbReference type="OrthoDB" id="10414914at2759"/>
<dbReference type="EMBL" id="KV454001">
    <property type="protein sequence ID" value="ODQ49073.1"/>
    <property type="molecule type" value="Genomic_DNA"/>
</dbReference>
<evidence type="ECO:0000256" key="1">
    <source>
        <dbReference type="SAM" id="MobiDB-lite"/>
    </source>
</evidence>
<evidence type="ECO:0000313" key="2">
    <source>
        <dbReference type="EMBL" id="ODQ49073.1"/>
    </source>
</evidence>
<proteinExistence type="predicted"/>
<dbReference type="RefSeq" id="XP_019020186.1">
    <property type="nucleotide sequence ID" value="XM_019163696.1"/>
</dbReference>
<dbReference type="AlphaFoldDB" id="A0A1E3NU36"/>
<keyword evidence="3" id="KW-1185">Reference proteome</keyword>
<accession>A0A1E3NU36</accession>
<feature type="region of interest" description="Disordered" evidence="1">
    <location>
        <begin position="153"/>
        <end position="176"/>
    </location>
</feature>